<organism evidence="4">
    <name type="scientific">Solanum lycopersicum</name>
    <name type="common">Tomato</name>
    <name type="synonym">Lycopersicon esculentum</name>
    <dbReference type="NCBI Taxonomy" id="4081"/>
    <lineage>
        <taxon>Eukaryota</taxon>
        <taxon>Viridiplantae</taxon>
        <taxon>Streptophyta</taxon>
        <taxon>Embryophyta</taxon>
        <taxon>Tracheophyta</taxon>
        <taxon>Spermatophyta</taxon>
        <taxon>Magnoliopsida</taxon>
        <taxon>eudicotyledons</taxon>
        <taxon>Gunneridae</taxon>
        <taxon>Pentapetalae</taxon>
        <taxon>asterids</taxon>
        <taxon>lamiids</taxon>
        <taxon>Solanales</taxon>
        <taxon>Solanaceae</taxon>
        <taxon>Solanoideae</taxon>
        <taxon>Solaneae</taxon>
        <taxon>Solanum</taxon>
        <taxon>Solanum subgen. Lycopersicon</taxon>
    </lineage>
</organism>
<feature type="coiled-coil region" evidence="1">
    <location>
        <begin position="512"/>
        <end position="545"/>
    </location>
</feature>
<evidence type="ECO:0008006" key="6">
    <source>
        <dbReference type="Google" id="ProtNLM"/>
    </source>
</evidence>
<dbReference type="Gramene" id="Solyc03g045083.1.1">
    <property type="protein sequence ID" value="Solyc03g045083.1.1"/>
    <property type="gene ID" value="Solyc03g045083.1"/>
</dbReference>
<protein>
    <recommendedName>
        <fullName evidence="6">Protein GAMETE EXPRESSED 3</fullName>
    </recommendedName>
</protein>
<feature type="compositionally biased region" description="Basic and acidic residues" evidence="2">
    <location>
        <begin position="658"/>
        <end position="669"/>
    </location>
</feature>
<feature type="transmembrane region" description="Helical" evidence="3">
    <location>
        <begin position="456"/>
        <end position="481"/>
    </location>
</feature>
<dbReference type="Proteomes" id="UP000004994">
    <property type="component" value="Chromosome 3"/>
</dbReference>
<keyword evidence="3" id="KW-0812">Transmembrane</keyword>
<dbReference type="PaxDb" id="4081-Solyc03g045080.1.1"/>
<dbReference type="PANTHER" id="PTHR37253:SF1">
    <property type="entry name" value="PROTEIN GAMETE EXPRESSED 3"/>
    <property type="match status" value="1"/>
</dbReference>
<dbReference type="Gene3D" id="2.130.10.10">
    <property type="entry name" value="YVTN repeat-like/Quinoprotein amine dehydrogenase"/>
    <property type="match status" value="1"/>
</dbReference>
<proteinExistence type="predicted"/>
<evidence type="ECO:0000256" key="2">
    <source>
        <dbReference type="SAM" id="MobiDB-lite"/>
    </source>
</evidence>
<evidence type="ECO:0000313" key="4">
    <source>
        <dbReference type="EnsemblPlants" id="Solyc03g045083.1.1"/>
    </source>
</evidence>
<evidence type="ECO:0000256" key="3">
    <source>
        <dbReference type="SAM" id="Phobius"/>
    </source>
</evidence>
<dbReference type="EnsemblPlants" id="Solyc03g045083.1.1">
    <property type="protein sequence ID" value="Solyc03g045083.1.1"/>
    <property type="gene ID" value="Solyc03g045083.1"/>
</dbReference>
<reference evidence="4" key="2">
    <citation type="submission" date="2019-01" db="UniProtKB">
        <authorList>
            <consortium name="EnsemblPlants"/>
        </authorList>
    </citation>
    <scope>IDENTIFICATION</scope>
    <source>
        <strain evidence="4">cv. Heinz 1706</strain>
    </source>
</reference>
<evidence type="ECO:0000256" key="1">
    <source>
        <dbReference type="SAM" id="Coils"/>
    </source>
</evidence>
<dbReference type="STRING" id="4081.A0A3Q7FJQ7"/>
<keyword evidence="5" id="KW-1185">Reference proteome</keyword>
<dbReference type="InterPro" id="IPR011047">
    <property type="entry name" value="Quinoprotein_ADH-like_sf"/>
</dbReference>
<dbReference type="SUPFAM" id="SSF50998">
    <property type="entry name" value="Quinoprotein alcohol dehydrogenase-like"/>
    <property type="match status" value="1"/>
</dbReference>
<dbReference type="GO" id="GO:0009793">
    <property type="term" value="P:embryo development ending in seed dormancy"/>
    <property type="evidence" value="ECO:0000318"/>
    <property type="project" value="GO_Central"/>
</dbReference>
<dbReference type="InterPro" id="IPR045301">
    <property type="entry name" value="GEX3-like"/>
</dbReference>
<feature type="region of interest" description="Disordered" evidence="2">
    <location>
        <begin position="658"/>
        <end position="682"/>
    </location>
</feature>
<feature type="region of interest" description="Disordered" evidence="2">
    <location>
        <begin position="597"/>
        <end position="623"/>
    </location>
</feature>
<keyword evidence="1" id="KW-0175">Coiled coil</keyword>
<keyword evidence="3" id="KW-0472">Membrane</keyword>
<dbReference type="InParanoid" id="A0A3Q7FJQ7"/>
<dbReference type="InterPro" id="IPR015943">
    <property type="entry name" value="WD40/YVTN_repeat-like_dom_sf"/>
</dbReference>
<sequence length="682" mass="77273">MLSYCLFLPLGMKQRVDVMPIYVLAEDRVLKINPLNVGSSETAVELFFGSEYERVGDIVGLAVSISSSCVLINVKNRGLFAYRLQGKLYWSVGPVLYQHGYRQGCRKNITECYFSSVPVIDHCEASIYVRFSYSKLFNLVLCTKLYLAFSKPFFFQLQISNNQGEIYALSTRSPHFKWIQDFSSFGSTLTMKAGNNGLLYVTEATKALILAVDVSRGSILWQKSFGPLSMEDYAPAVDFNGWISIGSLDGYLYSFSPKGVLKKFPIVLNMHSVIQVSPVLDCSGYAIYASQTQTEGKVTRIIGDYTYISAMKPKGVIFTLTNPATGIIFWSEQYPGNYPVLPLDPKSSSLQHQWINLHSNMHPLFTIASGRFSLELLKSDLQYFLLDESILLAFFAASSEFLHNYQCSLDNHDKLPSIVSCQMSHNSFASGQKFALSCSQVTPENFSTYTGNKKTILLFLIFESIILLVLAITVRFCYMFWKKKKLQNQHLGKFLDKRRSLRLQKKVFDRSITELQQKAAEEAIANDMLEKMGNLVKQRENIERKLSTSYSLGRDEIGSHSPSLLPLSDRKTRSFSFQGAKKESITLFHTVSDTSSETSWSEWDSDTNISEDEDEIDKGKSPIEIFSSSDDEIYQEEYQSTTPSSFASTSRQVNEIEEMKPGDQEDSVDHPLQNRIRKRKSY</sequence>
<dbReference type="PANTHER" id="PTHR37253">
    <property type="entry name" value="PROTEIN GAMETE EXPRESSED 3"/>
    <property type="match status" value="1"/>
</dbReference>
<dbReference type="OMA" id="ISWQQTI"/>
<reference evidence="4" key="1">
    <citation type="journal article" date="2012" name="Nature">
        <title>The tomato genome sequence provides insights into fleshy fruit evolution.</title>
        <authorList>
            <consortium name="Tomato Genome Consortium"/>
        </authorList>
    </citation>
    <scope>NUCLEOTIDE SEQUENCE [LARGE SCALE GENOMIC DNA]</scope>
    <source>
        <strain evidence="4">cv. Heinz 1706</strain>
    </source>
</reference>
<dbReference type="GO" id="GO:0010183">
    <property type="term" value="P:pollen tube guidance"/>
    <property type="evidence" value="ECO:0000318"/>
    <property type="project" value="GO_Central"/>
</dbReference>
<dbReference type="AlphaFoldDB" id="A0A3Q7FJQ7"/>
<feature type="compositionally biased region" description="Acidic residues" evidence="2">
    <location>
        <begin position="603"/>
        <end position="616"/>
    </location>
</feature>
<keyword evidence="3" id="KW-1133">Transmembrane helix</keyword>
<accession>A0A3Q7FJQ7</accession>
<evidence type="ECO:0000313" key="5">
    <source>
        <dbReference type="Proteomes" id="UP000004994"/>
    </source>
</evidence>
<dbReference type="GO" id="GO:0005886">
    <property type="term" value="C:plasma membrane"/>
    <property type="evidence" value="ECO:0000318"/>
    <property type="project" value="GO_Central"/>
</dbReference>
<name>A0A3Q7FJQ7_SOLLC</name>